<accession>A0ABP6P105</accession>
<evidence type="ECO:0000313" key="4">
    <source>
        <dbReference type="EMBL" id="GAA3159565.1"/>
    </source>
</evidence>
<dbReference type="PANTHER" id="PTHR30055">
    <property type="entry name" value="HTH-TYPE TRANSCRIPTIONAL REGULATOR RUTR"/>
    <property type="match status" value="1"/>
</dbReference>
<keyword evidence="5" id="KW-1185">Reference proteome</keyword>
<dbReference type="InterPro" id="IPR039536">
    <property type="entry name" value="TetR_C_Proteobacteria"/>
</dbReference>
<dbReference type="Gene3D" id="1.10.357.10">
    <property type="entry name" value="Tetracycline Repressor, domain 2"/>
    <property type="match status" value="1"/>
</dbReference>
<dbReference type="PRINTS" id="PR00455">
    <property type="entry name" value="HTHTETR"/>
</dbReference>
<evidence type="ECO:0000313" key="5">
    <source>
        <dbReference type="Proteomes" id="UP001500320"/>
    </source>
</evidence>
<feature type="domain" description="HTH tetR-type" evidence="3">
    <location>
        <begin position="17"/>
        <end position="76"/>
    </location>
</feature>
<evidence type="ECO:0000256" key="2">
    <source>
        <dbReference type="PROSITE-ProRule" id="PRU00335"/>
    </source>
</evidence>
<evidence type="ECO:0000259" key="3">
    <source>
        <dbReference type="PROSITE" id="PS50977"/>
    </source>
</evidence>
<dbReference type="InterPro" id="IPR050109">
    <property type="entry name" value="HTH-type_TetR-like_transc_reg"/>
</dbReference>
<dbReference type="SUPFAM" id="SSF46689">
    <property type="entry name" value="Homeodomain-like"/>
    <property type="match status" value="1"/>
</dbReference>
<proteinExistence type="predicted"/>
<protein>
    <submittedName>
        <fullName evidence="4">TetR/AcrR family transcriptional regulator</fullName>
    </submittedName>
</protein>
<organism evidence="4 5">
    <name type="scientific">Planomonospora alba</name>
    <dbReference type="NCBI Taxonomy" id="161354"/>
    <lineage>
        <taxon>Bacteria</taxon>
        <taxon>Bacillati</taxon>
        <taxon>Actinomycetota</taxon>
        <taxon>Actinomycetes</taxon>
        <taxon>Streptosporangiales</taxon>
        <taxon>Streptosporangiaceae</taxon>
        <taxon>Planomonospora</taxon>
    </lineage>
</organism>
<dbReference type="Proteomes" id="UP001500320">
    <property type="component" value="Unassembled WGS sequence"/>
</dbReference>
<keyword evidence="1 2" id="KW-0238">DNA-binding</keyword>
<name>A0ABP6P105_9ACTN</name>
<comment type="caution">
    <text evidence="4">The sequence shown here is derived from an EMBL/GenBank/DDBJ whole genome shotgun (WGS) entry which is preliminary data.</text>
</comment>
<dbReference type="EMBL" id="BAAAUT010000063">
    <property type="protein sequence ID" value="GAA3159565.1"/>
    <property type="molecule type" value="Genomic_DNA"/>
</dbReference>
<feature type="DNA-binding region" description="H-T-H motif" evidence="2">
    <location>
        <begin position="39"/>
        <end position="58"/>
    </location>
</feature>
<gene>
    <name evidence="4" type="ORF">GCM10010466_57940</name>
</gene>
<reference evidence="5" key="1">
    <citation type="journal article" date="2019" name="Int. J. Syst. Evol. Microbiol.">
        <title>The Global Catalogue of Microorganisms (GCM) 10K type strain sequencing project: providing services to taxonomists for standard genome sequencing and annotation.</title>
        <authorList>
            <consortium name="The Broad Institute Genomics Platform"/>
            <consortium name="The Broad Institute Genome Sequencing Center for Infectious Disease"/>
            <person name="Wu L."/>
            <person name="Ma J."/>
        </authorList>
    </citation>
    <scope>NUCLEOTIDE SEQUENCE [LARGE SCALE GENOMIC DNA]</scope>
    <source>
        <strain evidence="5">JCM 9373</strain>
    </source>
</reference>
<dbReference type="InterPro" id="IPR009057">
    <property type="entry name" value="Homeodomain-like_sf"/>
</dbReference>
<dbReference type="PROSITE" id="PS50977">
    <property type="entry name" value="HTH_TETR_2"/>
    <property type="match status" value="1"/>
</dbReference>
<dbReference type="Pfam" id="PF14246">
    <property type="entry name" value="TetR_C_7"/>
    <property type="match status" value="1"/>
</dbReference>
<sequence>MRVSSNTKHIPSGERAARKRAAILRAAREAFLAGGFGAGIDQIAAEAGVSKVTVYNHFGSKEELFVEVVRDSLEQALGDSLRVMCEDLRGGDDIREVLVRTARGWVRGLVTRDIAALRALIAAESRRFPELGRAWRERGPDRFAGPLAEALSRQDGLRIPNMDLALVQFYALVLYPHIVHSAYGDTLGEDFTDELITTGVDMFLSYYRTR</sequence>
<dbReference type="InterPro" id="IPR001647">
    <property type="entry name" value="HTH_TetR"/>
</dbReference>
<evidence type="ECO:0000256" key="1">
    <source>
        <dbReference type="ARBA" id="ARBA00023125"/>
    </source>
</evidence>
<dbReference type="Pfam" id="PF00440">
    <property type="entry name" value="TetR_N"/>
    <property type="match status" value="1"/>
</dbReference>
<dbReference type="PANTHER" id="PTHR30055:SF146">
    <property type="entry name" value="HTH-TYPE TRANSCRIPTIONAL DUAL REGULATOR CECR"/>
    <property type="match status" value="1"/>
</dbReference>